<keyword evidence="2" id="KW-0732">Signal</keyword>
<dbReference type="EMBL" id="NHZQ01000003">
    <property type="protein sequence ID" value="PSK60193.1"/>
    <property type="molecule type" value="Genomic_DNA"/>
</dbReference>
<evidence type="ECO:0000313" key="4">
    <source>
        <dbReference type="Proteomes" id="UP000243723"/>
    </source>
</evidence>
<feature type="compositionally biased region" description="Polar residues" evidence="1">
    <location>
        <begin position="43"/>
        <end position="55"/>
    </location>
</feature>
<sequence>MKILLLITLLSTIGLAAADIQRNRFGIARRPSPKPNGGIGPTDTASIASSNGGQSTPPPPGGIGPADTNSIASSRSGQSTSPTRESMLQEIQASAPQVGGYLAGTNKAPSAGTVPQRPSFQFNSGSTGSPPAGRKAWGSSMAEAKKLNPSDEDDGVP</sequence>
<comment type="caution">
    <text evidence="3">The sequence shown here is derived from an EMBL/GenBank/DDBJ whole genome shotgun (WGS) entry which is preliminary data.</text>
</comment>
<evidence type="ECO:0000256" key="1">
    <source>
        <dbReference type="SAM" id="MobiDB-lite"/>
    </source>
</evidence>
<reference evidence="3 4" key="1">
    <citation type="submission" date="2017-05" db="EMBL/GenBank/DDBJ databases">
        <title>Draft genome sequence of Elsinoe australis.</title>
        <authorList>
            <person name="Cheng Q."/>
        </authorList>
    </citation>
    <scope>NUCLEOTIDE SEQUENCE [LARGE SCALE GENOMIC DNA]</scope>
    <source>
        <strain evidence="3 4">NL1</strain>
    </source>
</reference>
<organism evidence="3 4">
    <name type="scientific">Elsinoe australis</name>
    <dbReference type="NCBI Taxonomy" id="40998"/>
    <lineage>
        <taxon>Eukaryota</taxon>
        <taxon>Fungi</taxon>
        <taxon>Dikarya</taxon>
        <taxon>Ascomycota</taxon>
        <taxon>Pezizomycotina</taxon>
        <taxon>Dothideomycetes</taxon>
        <taxon>Dothideomycetidae</taxon>
        <taxon>Myriangiales</taxon>
        <taxon>Elsinoaceae</taxon>
        <taxon>Elsinoe</taxon>
    </lineage>
</organism>
<feature type="region of interest" description="Disordered" evidence="1">
    <location>
        <begin position="27"/>
        <end position="157"/>
    </location>
</feature>
<dbReference type="Proteomes" id="UP000243723">
    <property type="component" value="Unassembled WGS sequence"/>
</dbReference>
<feature type="chain" id="PRO_5015137495" evidence="2">
    <location>
        <begin position="19"/>
        <end position="157"/>
    </location>
</feature>
<proteinExistence type="predicted"/>
<evidence type="ECO:0000313" key="3">
    <source>
        <dbReference type="EMBL" id="PSK60193.1"/>
    </source>
</evidence>
<gene>
    <name evidence="3" type="ORF">B9Z65_1091</name>
</gene>
<dbReference type="AlphaFoldDB" id="A0A2P8AI98"/>
<feature type="compositionally biased region" description="Polar residues" evidence="1">
    <location>
        <begin position="116"/>
        <end position="129"/>
    </location>
</feature>
<keyword evidence="4" id="KW-1185">Reference proteome</keyword>
<accession>A0A2P8AI98</accession>
<evidence type="ECO:0000256" key="2">
    <source>
        <dbReference type="SAM" id="SignalP"/>
    </source>
</evidence>
<protein>
    <submittedName>
        <fullName evidence="3">Dynactin, isoform</fullName>
    </submittedName>
</protein>
<name>A0A2P8AI98_9PEZI</name>
<feature type="compositionally biased region" description="Polar residues" evidence="1">
    <location>
        <begin position="67"/>
        <end position="95"/>
    </location>
</feature>
<feature type="signal peptide" evidence="2">
    <location>
        <begin position="1"/>
        <end position="18"/>
    </location>
</feature>